<keyword evidence="1" id="KW-0732">Signal</keyword>
<comment type="caution">
    <text evidence="2">The sequence shown here is derived from an EMBL/GenBank/DDBJ whole genome shotgun (WGS) entry which is preliminary data.</text>
</comment>
<sequence length="319" mass="35864">MKHSKIFTRNVLRTCLIGFTLMTTSPVFADTSKLEQIYQQGIQAYDDEDYETAFELLLPLAEQGDPRAQHQIGLMYYFSEGINLNNGEASIAHKEKAKDWFTAAAKQGNPDAQVQLADYILLFFENPIKATEAVAWLEKAVAQDHAFAKCQLADIYFEGIKDDVDSGTPVDKVIEPDNVKALELLFSAAEQDNICAISKLVRIYKKGENGISIDLAQSHKWLLKTAVLGNTDSMTMVGDNYLNGYGVEQSDLHAYMWYHTASEVAGDTYKPTPEMITQGFVYIDHNAERLRPLIEKMAPEDITEAKNLSLIWIKEHKPT</sequence>
<dbReference type="SMART" id="SM00671">
    <property type="entry name" value="SEL1"/>
    <property type="match status" value="5"/>
</dbReference>
<dbReference type="Pfam" id="PF08238">
    <property type="entry name" value="Sel1"/>
    <property type="match status" value="6"/>
</dbReference>
<dbReference type="RefSeq" id="WP_380250441.1">
    <property type="nucleotide sequence ID" value="NZ_JBHUII010000004.1"/>
</dbReference>
<gene>
    <name evidence="2" type="ORF">ACFSKO_08455</name>
</gene>
<organism evidence="2 3">
    <name type="scientific">Kiloniella antarctica</name>
    <dbReference type="NCBI Taxonomy" id="1550907"/>
    <lineage>
        <taxon>Bacteria</taxon>
        <taxon>Pseudomonadati</taxon>
        <taxon>Pseudomonadota</taxon>
        <taxon>Alphaproteobacteria</taxon>
        <taxon>Rhodospirillales</taxon>
        <taxon>Kiloniellaceae</taxon>
        <taxon>Kiloniella</taxon>
    </lineage>
</organism>
<dbReference type="Gene3D" id="1.25.40.10">
    <property type="entry name" value="Tetratricopeptide repeat domain"/>
    <property type="match status" value="1"/>
</dbReference>
<proteinExistence type="predicted"/>
<dbReference type="InterPro" id="IPR050767">
    <property type="entry name" value="Sel1_AlgK"/>
</dbReference>
<evidence type="ECO:0000313" key="3">
    <source>
        <dbReference type="Proteomes" id="UP001597294"/>
    </source>
</evidence>
<evidence type="ECO:0000256" key="1">
    <source>
        <dbReference type="SAM" id="SignalP"/>
    </source>
</evidence>
<feature type="signal peptide" evidence="1">
    <location>
        <begin position="1"/>
        <end position="29"/>
    </location>
</feature>
<keyword evidence="3" id="KW-1185">Reference proteome</keyword>
<evidence type="ECO:0000313" key="2">
    <source>
        <dbReference type="EMBL" id="MFD2205638.1"/>
    </source>
</evidence>
<dbReference type="PANTHER" id="PTHR11102">
    <property type="entry name" value="SEL-1-LIKE PROTEIN"/>
    <property type="match status" value="1"/>
</dbReference>
<dbReference type="SUPFAM" id="SSF81901">
    <property type="entry name" value="HCP-like"/>
    <property type="match status" value="1"/>
</dbReference>
<accession>A0ABW5BL73</accession>
<dbReference type="EMBL" id="JBHUII010000004">
    <property type="protein sequence ID" value="MFD2205638.1"/>
    <property type="molecule type" value="Genomic_DNA"/>
</dbReference>
<protein>
    <submittedName>
        <fullName evidence="2">Tetratricopeptide repeat protein</fullName>
    </submittedName>
</protein>
<feature type="chain" id="PRO_5046597748" evidence="1">
    <location>
        <begin position="30"/>
        <end position="319"/>
    </location>
</feature>
<dbReference type="Proteomes" id="UP001597294">
    <property type="component" value="Unassembled WGS sequence"/>
</dbReference>
<dbReference type="PANTHER" id="PTHR11102:SF160">
    <property type="entry name" value="ERAD-ASSOCIATED E3 UBIQUITIN-PROTEIN LIGASE COMPONENT HRD3"/>
    <property type="match status" value="1"/>
</dbReference>
<dbReference type="InterPro" id="IPR011990">
    <property type="entry name" value="TPR-like_helical_dom_sf"/>
</dbReference>
<reference evidence="3" key="1">
    <citation type="journal article" date="2019" name="Int. J. Syst. Evol. Microbiol.">
        <title>The Global Catalogue of Microorganisms (GCM) 10K type strain sequencing project: providing services to taxonomists for standard genome sequencing and annotation.</title>
        <authorList>
            <consortium name="The Broad Institute Genomics Platform"/>
            <consortium name="The Broad Institute Genome Sequencing Center for Infectious Disease"/>
            <person name="Wu L."/>
            <person name="Ma J."/>
        </authorList>
    </citation>
    <scope>NUCLEOTIDE SEQUENCE [LARGE SCALE GENOMIC DNA]</scope>
    <source>
        <strain evidence="3">CGMCC 4.7192</strain>
    </source>
</reference>
<name>A0ABW5BL73_9PROT</name>
<dbReference type="InterPro" id="IPR006597">
    <property type="entry name" value="Sel1-like"/>
</dbReference>